<gene>
    <name evidence="1" type="primary">U1/U2</name>
</gene>
<evidence type="ECO:0000313" key="1">
    <source>
        <dbReference type="EMBL" id="ACX83604.1"/>
    </source>
</evidence>
<reference evidence="1 2" key="1">
    <citation type="journal article" date="2010" name="Virology">
        <title>Ngaingan virus, a macropod-associated rhabdovirus, contains a second glycoprotein gene and seven novel open reading frames.</title>
        <authorList>
            <person name="Gubala A."/>
            <person name="Davis S."/>
            <person name="Weir R."/>
            <person name="Melville L."/>
            <person name="Cowled C."/>
            <person name="Walker P."/>
            <person name="Boyle D."/>
        </authorList>
    </citation>
    <scope>NUCLEOTIDE SEQUENCE [LARGE SCALE GENOMIC DNA]</scope>
    <source>
        <strain evidence="1">MRM14556</strain>
    </source>
</reference>
<evidence type="ECO:0000313" key="2">
    <source>
        <dbReference type="Proteomes" id="UP000154509"/>
    </source>
</evidence>
<accession>D3GGL3</accession>
<dbReference type="GeneID" id="8888114"/>
<protein>
    <submittedName>
        <fullName evidence="1">Uncharacterized protein U1/U2</fullName>
    </submittedName>
</protein>
<sequence length="133" mass="15193">MSTKICSPGILSLNHFPHGNFCKVTICSLGDRQVPLKRVALEVYKSDLSPSDKIKYIYHLYAFCKPHVNEIKPKIHYTVKVTRYPDASPTHYEQIQVGDPNLLIELSIHTDLPNLYADGLHLTLNDVFLMFHT</sequence>
<dbReference type="EMBL" id="FJ715959">
    <property type="protein sequence ID" value="ACX83604.1"/>
    <property type="molecule type" value="Viral_cRNA"/>
</dbReference>
<keyword evidence="2" id="KW-1185">Reference proteome</keyword>
<proteinExistence type="predicted"/>
<name>D3GGL3_9RHAB</name>
<dbReference type="RefSeq" id="YP_003518285.1">
    <property type="nucleotide sequence ID" value="NC_013955.1"/>
</dbReference>
<dbReference type="Proteomes" id="UP000154509">
    <property type="component" value="Segment"/>
</dbReference>
<organism evidence="1 2">
    <name type="scientific">Hapavirus ngaingan</name>
    <dbReference type="NCBI Taxonomy" id="1972623"/>
    <lineage>
        <taxon>Viruses</taxon>
        <taxon>Riboviria</taxon>
        <taxon>Orthornavirae</taxon>
        <taxon>Negarnaviricota</taxon>
        <taxon>Haploviricotina</taxon>
        <taxon>Monjiviricetes</taxon>
        <taxon>Mononegavirales</taxon>
        <taxon>Rhabdoviridae</taxon>
        <taxon>Alpharhabdovirinae</taxon>
        <taxon>Hapavirus</taxon>
    </lineage>
</organism>